<dbReference type="Proteomes" id="UP000659124">
    <property type="component" value="Unassembled WGS sequence"/>
</dbReference>
<sequence>MQKIMHYLWITVVMTVWVGKSMAVDRDKLAKAKQFLNAKVTYIVMKAFVDANKKRDITFQQRLQKFDQLNVSEVLKAPAYATWKTLADSAFRGVNEKISSYIDAIDEQAQADKEAVIAAPALGNEIFAHAIEKYPEYKMLLAENQGPLVKQIEVYLDDAPSAPATAGVSAPTVASVSVATVTNEAPGFFSMQHLSFWNLLAILLGIGAIVLLLISREKIRKELGRHELLLDKVDTGEKKRKFSEAVPDSPSDNPGASAKKKNNSIFDHPSLDQQLQNNDIIKNLSREINDLKQALAAVENKTKNKPAPEVVLTPAPQAPDNIFFMAGPVGNYFPANAKSMTRDNTVYRFTVKDNRQEANYEIHTTGAPINEIVSMRESYIVPACVEENIPGASVRGIKTTRPGTAILEGDKWIIKTKANIAYE</sequence>
<keyword evidence="2" id="KW-0472">Membrane</keyword>
<keyword evidence="2" id="KW-1133">Transmembrane helix</keyword>
<evidence type="ECO:0000256" key="1">
    <source>
        <dbReference type="SAM" id="MobiDB-lite"/>
    </source>
</evidence>
<accession>A0ABR7TUM7</accession>
<keyword evidence="2" id="KW-0812">Transmembrane</keyword>
<dbReference type="EMBL" id="JACVFC010000005">
    <property type="protein sequence ID" value="MBC9934186.1"/>
    <property type="molecule type" value="Genomic_DNA"/>
</dbReference>
<feature type="region of interest" description="Disordered" evidence="1">
    <location>
        <begin position="239"/>
        <end position="270"/>
    </location>
</feature>
<name>A0ABR7TUM7_9BACT</name>
<protein>
    <recommendedName>
        <fullName evidence="5">Gliding motility-associated protein GldM N-terminal domain-containing protein</fullName>
    </recommendedName>
</protein>
<evidence type="ECO:0000256" key="2">
    <source>
        <dbReference type="SAM" id="Phobius"/>
    </source>
</evidence>
<proteinExistence type="predicted"/>
<reference evidence="3 4" key="1">
    <citation type="submission" date="2020-09" db="EMBL/GenBank/DDBJ databases">
        <title>Genome sequences of type strains of Chitinophaga qingshengii and Chitinophaga varians.</title>
        <authorList>
            <person name="Kittiwongwattana C."/>
        </authorList>
    </citation>
    <scope>NUCLEOTIDE SEQUENCE [LARGE SCALE GENOMIC DNA]</scope>
    <source>
        <strain evidence="3 4">JCM 30026</strain>
    </source>
</reference>
<evidence type="ECO:0000313" key="3">
    <source>
        <dbReference type="EMBL" id="MBC9934186.1"/>
    </source>
</evidence>
<gene>
    <name evidence="3" type="ORF">ICL07_27615</name>
</gene>
<keyword evidence="4" id="KW-1185">Reference proteome</keyword>
<evidence type="ECO:0008006" key="5">
    <source>
        <dbReference type="Google" id="ProtNLM"/>
    </source>
</evidence>
<organism evidence="3 4">
    <name type="scientific">Chitinophaga qingshengii</name>
    <dbReference type="NCBI Taxonomy" id="1569794"/>
    <lineage>
        <taxon>Bacteria</taxon>
        <taxon>Pseudomonadati</taxon>
        <taxon>Bacteroidota</taxon>
        <taxon>Chitinophagia</taxon>
        <taxon>Chitinophagales</taxon>
        <taxon>Chitinophagaceae</taxon>
        <taxon>Chitinophaga</taxon>
    </lineage>
</organism>
<evidence type="ECO:0000313" key="4">
    <source>
        <dbReference type="Proteomes" id="UP000659124"/>
    </source>
</evidence>
<feature type="transmembrane region" description="Helical" evidence="2">
    <location>
        <begin position="196"/>
        <end position="215"/>
    </location>
</feature>
<dbReference type="RefSeq" id="WP_188091304.1">
    <property type="nucleotide sequence ID" value="NZ_JACVFC010000005.1"/>
</dbReference>
<comment type="caution">
    <text evidence="3">The sequence shown here is derived from an EMBL/GenBank/DDBJ whole genome shotgun (WGS) entry which is preliminary data.</text>
</comment>